<dbReference type="PANTHER" id="PTHR30544:SF5">
    <property type="entry name" value="RADICAL SAM CORE DOMAIN-CONTAINING PROTEIN"/>
    <property type="match status" value="1"/>
</dbReference>
<dbReference type="InterPro" id="IPR048641">
    <property type="entry name" value="RlmN_N"/>
</dbReference>
<dbReference type="InterPro" id="IPR004383">
    <property type="entry name" value="rRNA_lsu_MTrfase_RlmN/Cfr"/>
</dbReference>
<dbReference type="InterPro" id="IPR058240">
    <property type="entry name" value="rSAM_sf"/>
</dbReference>
<dbReference type="PIRSF" id="PIRSF006004">
    <property type="entry name" value="CHP00048"/>
    <property type="match status" value="1"/>
</dbReference>
<feature type="domain" description="Radical SAM core" evidence="15">
    <location>
        <begin position="119"/>
        <end position="349"/>
    </location>
</feature>
<comment type="cofactor">
    <cofactor evidence="14">
        <name>[4Fe-4S] cluster</name>
        <dbReference type="ChEBI" id="CHEBI:49883"/>
    </cofactor>
    <text evidence="14">Binds 1 [4Fe-4S] cluster. The cluster is coordinated with 3 cysteines and an exchangeable S-adenosyl-L-methionine.</text>
</comment>
<evidence type="ECO:0000256" key="1">
    <source>
        <dbReference type="ARBA" id="ARBA00004496"/>
    </source>
</evidence>
<keyword evidence="8 14" id="KW-0949">S-adenosyl-L-methionine</keyword>
<dbReference type="InterPro" id="IPR007197">
    <property type="entry name" value="rSAM"/>
</dbReference>
<dbReference type="InterPro" id="IPR013785">
    <property type="entry name" value="Aldolase_TIM"/>
</dbReference>
<dbReference type="GO" id="GO:0000049">
    <property type="term" value="F:tRNA binding"/>
    <property type="evidence" value="ECO:0007669"/>
    <property type="project" value="UniProtKB-UniRule"/>
</dbReference>
<dbReference type="PANTHER" id="PTHR30544">
    <property type="entry name" value="23S RRNA METHYLTRANSFERASE"/>
    <property type="match status" value="1"/>
</dbReference>
<keyword evidence="7 14" id="KW-0808">Transferase</keyword>
<evidence type="ECO:0000256" key="5">
    <source>
        <dbReference type="ARBA" id="ARBA00022552"/>
    </source>
</evidence>
<keyword evidence="6 14" id="KW-0489">Methyltransferase</keyword>
<evidence type="ECO:0000256" key="6">
    <source>
        <dbReference type="ARBA" id="ARBA00022603"/>
    </source>
</evidence>
<feature type="binding site" evidence="14">
    <location>
        <begin position="240"/>
        <end position="242"/>
    </location>
    <ligand>
        <name>S-adenosyl-L-methionine</name>
        <dbReference type="ChEBI" id="CHEBI:59789"/>
    </ligand>
</feature>
<evidence type="ECO:0000256" key="8">
    <source>
        <dbReference type="ARBA" id="ARBA00022691"/>
    </source>
</evidence>
<feature type="active site" description="S-methylcysteine intermediate" evidence="14">
    <location>
        <position position="360"/>
    </location>
</feature>
<keyword evidence="11 14" id="KW-0408">Iron</keyword>
<comment type="catalytic activity">
    <reaction evidence="14">
        <text>adenosine(37) in tRNA + 2 reduced [2Fe-2S]-[ferredoxin] + 2 S-adenosyl-L-methionine = 2-methyladenosine(37) in tRNA + 5'-deoxyadenosine + L-methionine + 2 oxidized [2Fe-2S]-[ferredoxin] + S-adenosyl-L-homocysteine</text>
        <dbReference type="Rhea" id="RHEA:43332"/>
        <dbReference type="Rhea" id="RHEA-COMP:10000"/>
        <dbReference type="Rhea" id="RHEA-COMP:10001"/>
        <dbReference type="Rhea" id="RHEA-COMP:10162"/>
        <dbReference type="Rhea" id="RHEA-COMP:10485"/>
        <dbReference type="ChEBI" id="CHEBI:17319"/>
        <dbReference type="ChEBI" id="CHEBI:33737"/>
        <dbReference type="ChEBI" id="CHEBI:33738"/>
        <dbReference type="ChEBI" id="CHEBI:57844"/>
        <dbReference type="ChEBI" id="CHEBI:57856"/>
        <dbReference type="ChEBI" id="CHEBI:59789"/>
        <dbReference type="ChEBI" id="CHEBI:74411"/>
        <dbReference type="ChEBI" id="CHEBI:74497"/>
        <dbReference type="EC" id="2.1.1.192"/>
    </reaction>
</comment>
<dbReference type="Pfam" id="PF04055">
    <property type="entry name" value="Radical_SAM"/>
    <property type="match status" value="1"/>
</dbReference>
<feature type="binding site" evidence="14">
    <location>
        <begin position="186"/>
        <end position="187"/>
    </location>
    <ligand>
        <name>S-adenosyl-L-methionine</name>
        <dbReference type="ChEBI" id="CHEBI:59789"/>
    </ligand>
</feature>
<keyword evidence="9 14" id="KW-0819">tRNA processing</keyword>
<comment type="subcellular location">
    <subcellularLocation>
        <location evidence="1 14">Cytoplasm</location>
    </subcellularLocation>
</comment>
<feature type="binding site" evidence="14">
    <location>
        <position position="133"/>
    </location>
    <ligand>
        <name>[4Fe-4S] cluster</name>
        <dbReference type="ChEBI" id="CHEBI:49883"/>
        <note>4Fe-4S-S-AdoMet</note>
    </ligand>
</feature>
<comment type="caution">
    <text evidence="16">The sequence shown here is derived from an EMBL/GenBank/DDBJ whole genome shotgun (WGS) entry which is preliminary data.</text>
</comment>
<evidence type="ECO:0000256" key="9">
    <source>
        <dbReference type="ARBA" id="ARBA00022694"/>
    </source>
</evidence>
<comment type="caution">
    <text evidence="14">Lacks conserved residue(s) required for the propagation of feature annotation.</text>
</comment>
<dbReference type="InterPro" id="IPR040072">
    <property type="entry name" value="Methyltransferase_A"/>
</dbReference>
<evidence type="ECO:0000256" key="11">
    <source>
        <dbReference type="ARBA" id="ARBA00023004"/>
    </source>
</evidence>
<dbReference type="FunFam" id="3.20.20.70:FF:000014">
    <property type="entry name" value="Probable dual-specificity RNA methyltransferase RlmN"/>
    <property type="match status" value="1"/>
</dbReference>
<feature type="binding site" evidence="14">
    <location>
        <position position="218"/>
    </location>
    <ligand>
        <name>S-adenosyl-L-methionine</name>
        <dbReference type="ChEBI" id="CHEBI:59789"/>
    </ligand>
</feature>
<evidence type="ECO:0000256" key="12">
    <source>
        <dbReference type="ARBA" id="ARBA00023014"/>
    </source>
</evidence>
<keyword evidence="4 14" id="KW-0963">Cytoplasm</keyword>
<dbReference type="AlphaFoldDB" id="A0AAE4VM41"/>
<dbReference type="CDD" id="cd01335">
    <property type="entry name" value="Radical_SAM"/>
    <property type="match status" value="1"/>
</dbReference>
<dbReference type="Pfam" id="PF21016">
    <property type="entry name" value="RlmN_N"/>
    <property type="match status" value="1"/>
</dbReference>
<feature type="binding site" evidence="14">
    <location>
        <position position="317"/>
    </location>
    <ligand>
        <name>S-adenosyl-L-methionine</name>
        <dbReference type="ChEBI" id="CHEBI:59789"/>
    </ligand>
</feature>
<dbReference type="SFLD" id="SFLDS00029">
    <property type="entry name" value="Radical_SAM"/>
    <property type="match status" value="1"/>
</dbReference>
<dbReference type="HAMAP" id="MF_01849">
    <property type="entry name" value="RNA_methyltr_RlmN"/>
    <property type="match status" value="1"/>
</dbReference>
<dbReference type="Gene3D" id="3.20.20.70">
    <property type="entry name" value="Aldolase class I"/>
    <property type="match status" value="1"/>
</dbReference>
<protein>
    <recommendedName>
        <fullName evidence="14">Dual-specificity RNA methyltransferase RlmN</fullName>
        <ecNumber evidence="14">2.1.1.192</ecNumber>
    </recommendedName>
    <alternativeName>
        <fullName evidence="14">23S rRNA (adenine(2503)-C(2))-methyltransferase</fullName>
    </alternativeName>
    <alternativeName>
        <fullName evidence="14">23S rRNA m2A2503 methyltransferase</fullName>
    </alternativeName>
    <alternativeName>
        <fullName evidence="14">Ribosomal RNA large subunit methyltransferase N</fullName>
    </alternativeName>
    <alternativeName>
        <fullName evidence="14">tRNA (adenine(37)-C(2))-methyltransferase</fullName>
    </alternativeName>
    <alternativeName>
        <fullName evidence="14">tRNA m2A37 methyltransferase</fullName>
    </alternativeName>
</protein>
<dbReference type="GO" id="GO:0051539">
    <property type="term" value="F:4 iron, 4 sulfur cluster binding"/>
    <property type="evidence" value="ECO:0007669"/>
    <property type="project" value="UniProtKB-UniRule"/>
</dbReference>
<feature type="binding site" evidence="14">
    <location>
        <position position="137"/>
    </location>
    <ligand>
        <name>[4Fe-4S] cluster</name>
        <dbReference type="ChEBI" id="CHEBI:49883"/>
        <note>4Fe-4S-S-AdoMet</note>
    </ligand>
</feature>
<dbReference type="GO" id="GO:0070040">
    <property type="term" value="F:rRNA (adenine(2503)-C2-)-methyltransferase activity"/>
    <property type="evidence" value="ECO:0007669"/>
    <property type="project" value="UniProtKB-UniRule"/>
</dbReference>
<dbReference type="GO" id="GO:0002935">
    <property type="term" value="F:tRNA (adenine(37)-C2)-methyltransferase activity"/>
    <property type="evidence" value="ECO:0007669"/>
    <property type="project" value="UniProtKB-UniRule"/>
</dbReference>
<evidence type="ECO:0000256" key="2">
    <source>
        <dbReference type="ARBA" id="ARBA00007544"/>
    </source>
</evidence>
<dbReference type="RefSeq" id="WP_322498866.1">
    <property type="nucleotide sequence ID" value="NZ_JARGYU010000002.1"/>
</dbReference>
<evidence type="ECO:0000256" key="13">
    <source>
        <dbReference type="ARBA" id="ARBA00023157"/>
    </source>
</evidence>
<evidence type="ECO:0000313" key="16">
    <source>
        <dbReference type="EMBL" id="MDZ5761441.1"/>
    </source>
</evidence>
<dbReference type="Gene3D" id="1.10.150.530">
    <property type="match status" value="1"/>
</dbReference>
<proteinExistence type="inferred from homology"/>
<dbReference type="NCBIfam" id="TIGR00048">
    <property type="entry name" value="rRNA_mod_RlmN"/>
    <property type="match status" value="1"/>
</dbReference>
<dbReference type="GO" id="GO:0046872">
    <property type="term" value="F:metal ion binding"/>
    <property type="evidence" value="ECO:0007669"/>
    <property type="project" value="UniProtKB-KW"/>
</dbReference>
<sequence length="376" mass="43232">MEKEFLYGLNKEEIRELLQKNLLSQKYIADQIWDWIYNKGVKRFDEMTNLSRNLQEKLKDIFFITSPNLKEELMSSDGTCKWLLDLSNKSIDQNFEDSYFLNKRYSISSQNIETVYIPDYTRSTVCVSSQIGCALSCSFCHTGTQKLVRNIRTDEIISQVLFTKTAINDWRNKRAKLTNIVFMGMGEPFLNYDSVEKAILILCDDKGLNISRKKITVSTSGIIPGIIQCADNLRVKLAVSLHSPDDSIRNEIVPINKKYPIKDLLNACKYYAEKTNNERITFEYVMLDGVNDSDSDAYHLISILKDIPAKINIIPFNPWPNSKYSCSDEKRINSFANIMESGRYFCSIRKPRGQDIMGACGQLRSNSEKILLKNDT</sequence>
<dbReference type="GO" id="GO:0070475">
    <property type="term" value="P:rRNA base methylation"/>
    <property type="evidence" value="ECO:0007669"/>
    <property type="project" value="UniProtKB-UniRule"/>
</dbReference>
<evidence type="ECO:0000256" key="10">
    <source>
        <dbReference type="ARBA" id="ARBA00022723"/>
    </source>
</evidence>
<comment type="function">
    <text evidence="14">Specifically methylates position 2 of adenine 2503 in 23S rRNA and position 2 of adenine 37 in tRNAs. m2A2503 modification seems to play a crucial role in the proofreading step occurring at the peptidyl transferase center and thus would serve to optimize ribosomal fidelity.</text>
</comment>
<evidence type="ECO:0000313" key="17">
    <source>
        <dbReference type="Proteomes" id="UP001289135"/>
    </source>
</evidence>
<dbReference type="GO" id="GO:0019843">
    <property type="term" value="F:rRNA binding"/>
    <property type="evidence" value="ECO:0007669"/>
    <property type="project" value="UniProtKB-UniRule"/>
</dbReference>
<evidence type="ECO:0000256" key="3">
    <source>
        <dbReference type="ARBA" id="ARBA00022485"/>
    </source>
</evidence>
<dbReference type="SFLD" id="SFLDG01062">
    <property type="entry name" value="methyltransferase_(Class_A)"/>
    <property type="match status" value="1"/>
</dbReference>
<feature type="binding site" evidence="14">
    <location>
        <position position="140"/>
    </location>
    <ligand>
        <name>[4Fe-4S] cluster</name>
        <dbReference type="ChEBI" id="CHEBI:49883"/>
        <note>4Fe-4S-S-AdoMet</note>
    </ligand>
</feature>
<feature type="active site" description="Proton acceptor" evidence="14">
    <location>
        <position position="113"/>
    </location>
</feature>
<evidence type="ECO:0000256" key="14">
    <source>
        <dbReference type="HAMAP-Rule" id="MF_01849"/>
    </source>
</evidence>
<comment type="similarity">
    <text evidence="2 14">Belongs to the radical SAM superfamily. RlmN family.</text>
</comment>
<dbReference type="PROSITE" id="PS51918">
    <property type="entry name" value="RADICAL_SAM"/>
    <property type="match status" value="1"/>
</dbReference>
<dbReference type="EMBL" id="JARGYU010000002">
    <property type="protein sequence ID" value="MDZ5761441.1"/>
    <property type="molecule type" value="Genomic_DNA"/>
</dbReference>
<name>A0AAE4VM41_9RICK</name>
<keyword evidence="12 14" id="KW-0411">Iron-sulfur</keyword>
<dbReference type="SUPFAM" id="SSF102114">
    <property type="entry name" value="Radical SAM enzymes"/>
    <property type="match status" value="1"/>
</dbReference>
<evidence type="ECO:0000256" key="7">
    <source>
        <dbReference type="ARBA" id="ARBA00022679"/>
    </source>
</evidence>
<keyword evidence="17" id="KW-1185">Reference proteome</keyword>
<reference evidence="16" key="1">
    <citation type="submission" date="2023-02" db="EMBL/GenBank/DDBJ databases">
        <title>Host association and intracellularity evolved multiple times independently in the Rickettsiales.</title>
        <authorList>
            <person name="Castelli M."/>
            <person name="Nardi T."/>
            <person name="Gammuto L."/>
            <person name="Bellinzona G."/>
            <person name="Sabaneyeva E."/>
            <person name="Potekhin A."/>
            <person name="Serra V."/>
            <person name="Petroni G."/>
            <person name="Sassera D."/>
        </authorList>
    </citation>
    <scope>NUCLEOTIDE SEQUENCE</scope>
    <source>
        <strain evidence="16">USBL-36I1</strain>
    </source>
</reference>
<comment type="miscellaneous">
    <text evidence="14">Reaction proceeds by a ping-pong mechanism involving intermediate methylation of a conserved cysteine residue.</text>
</comment>
<keyword evidence="10 14" id="KW-0479">Metal-binding</keyword>
<keyword evidence="5 14" id="KW-0698">rRNA processing</keyword>
<keyword evidence="13 14" id="KW-1015">Disulfide bond</keyword>
<evidence type="ECO:0000256" key="4">
    <source>
        <dbReference type="ARBA" id="ARBA00022490"/>
    </source>
</evidence>
<dbReference type="Proteomes" id="UP001289135">
    <property type="component" value="Unassembled WGS sequence"/>
</dbReference>
<keyword evidence="3 14" id="KW-0004">4Fe-4S</keyword>
<dbReference type="GO" id="GO:0030488">
    <property type="term" value="P:tRNA methylation"/>
    <property type="evidence" value="ECO:0007669"/>
    <property type="project" value="UniProtKB-UniRule"/>
</dbReference>
<evidence type="ECO:0000259" key="15">
    <source>
        <dbReference type="PROSITE" id="PS51918"/>
    </source>
</evidence>
<gene>
    <name evidence="14" type="primary">rlmN</name>
    <name evidence="16" type="ORF">Lyticum_00620</name>
</gene>
<dbReference type="InterPro" id="IPR027492">
    <property type="entry name" value="RNA_MTrfase_RlmN"/>
</dbReference>
<organism evidence="16 17">
    <name type="scientific">Lyticum sinuosum</name>
    <dbReference type="NCBI Taxonomy" id="1332059"/>
    <lineage>
        <taxon>Bacteria</taxon>
        <taxon>Pseudomonadati</taxon>
        <taxon>Pseudomonadota</taxon>
        <taxon>Alphaproteobacteria</taxon>
        <taxon>Rickettsiales</taxon>
        <taxon>Lyticum</taxon>
    </lineage>
</organism>
<dbReference type="EC" id="2.1.1.192" evidence="14"/>
<dbReference type="GO" id="GO:0005737">
    <property type="term" value="C:cytoplasm"/>
    <property type="evidence" value="ECO:0007669"/>
    <property type="project" value="UniProtKB-SubCell"/>
</dbReference>
<dbReference type="SFLD" id="SFLDF00275">
    <property type="entry name" value="adenosine_C2_methyltransferase"/>
    <property type="match status" value="1"/>
</dbReference>
<accession>A0AAE4VM41</accession>
<comment type="catalytic activity">
    <reaction evidence="14">
        <text>adenosine(2503) in 23S rRNA + 2 reduced [2Fe-2S]-[ferredoxin] + 2 S-adenosyl-L-methionine = 2-methyladenosine(2503) in 23S rRNA + 5'-deoxyadenosine + L-methionine + 2 oxidized [2Fe-2S]-[ferredoxin] + S-adenosyl-L-homocysteine</text>
        <dbReference type="Rhea" id="RHEA:42916"/>
        <dbReference type="Rhea" id="RHEA-COMP:10000"/>
        <dbReference type="Rhea" id="RHEA-COMP:10001"/>
        <dbReference type="Rhea" id="RHEA-COMP:10152"/>
        <dbReference type="Rhea" id="RHEA-COMP:10282"/>
        <dbReference type="ChEBI" id="CHEBI:17319"/>
        <dbReference type="ChEBI" id="CHEBI:33737"/>
        <dbReference type="ChEBI" id="CHEBI:33738"/>
        <dbReference type="ChEBI" id="CHEBI:57844"/>
        <dbReference type="ChEBI" id="CHEBI:57856"/>
        <dbReference type="ChEBI" id="CHEBI:59789"/>
        <dbReference type="ChEBI" id="CHEBI:74411"/>
        <dbReference type="ChEBI" id="CHEBI:74497"/>
        <dbReference type="EC" id="2.1.1.192"/>
    </reaction>
</comment>